<reference evidence="2 3" key="1">
    <citation type="journal article" date="2024" name="Science">
        <title>Giant polyketide synthase enzymes in the biosynthesis of giant marine polyether toxins.</title>
        <authorList>
            <person name="Fallon T.R."/>
            <person name="Shende V.V."/>
            <person name="Wierzbicki I.H."/>
            <person name="Pendleton A.L."/>
            <person name="Watervoot N.F."/>
            <person name="Auber R.P."/>
            <person name="Gonzalez D.J."/>
            <person name="Wisecaver J.H."/>
            <person name="Moore B.S."/>
        </authorList>
    </citation>
    <scope>NUCLEOTIDE SEQUENCE [LARGE SCALE GENOMIC DNA]</scope>
    <source>
        <strain evidence="2 3">12B1</strain>
    </source>
</reference>
<feature type="signal peptide" evidence="1">
    <location>
        <begin position="1"/>
        <end position="15"/>
    </location>
</feature>
<accession>A0AB34K9T3</accession>
<sequence length="181" mass="19517">MALLPLVLLTSPALVVRPPASTPAAMTHTRGSGRQVTMQGGALKGREPFSLSLDLGKTGKGTLRFKPSVLHSEAVVVRYKVPFGLNVENQNGRAICTKDGPGGERVGDILRYTTYFSMQLPGGEGVVDTVASFGGMLSWKMGLFDVDSAKSWEEVVDKLVSNTPERTDEVVLVFERPNQPE</sequence>
<name>A0AB34K9T3_PRYPA</name>
<evidence type="ECO:0000313" key="2">
    <source>
        <dbReference type="EMBL" id="KAL1530018.1"/>
    </source>
</evidence>
<dbReference type="Proteomes" id="UP001515480">
    <property type="component" value="Unassembled WGS sequence"/>
</dbReference>
<keyword evidence="3" id="KW-1185">Reference proteome</keyword>
<keyword evidence="1" id="KW-0732">Signal</keyword>
<feature type="chain" id="PRO_5044284308" description="Photosystem II reaction center Psb28 protein" evidence="1">
    <location>
        <begin position="16"/>
        <end position="181"/>
    </location>
</feature>
<dbReference type="EMBL" id="JBGBPQ010000001">
    <property type="protein sequence ID" value="KAL1530018.1"/>
    <property type="molecule type" value="Genomic_DNA"/>
</dbReference>
<protein>
    <recommendedName>
        <fullName evidence="4">Photosystem II reaction center Psb28 protein</fullName>
    </recommendedName>
</protein>
<evidence type="ECO:0000256" key="1">
    <source>
        <dbReference type="SAM" id="SignalP"/>
    </source>
</evidence>
<gene>
    <name evidence="2" type="ORF">AB1Y20_000943</name>
</gene>
<comment type="caution">
    <text evidence="2">The sequence shown here is derived from an EMBL/GenBank/DDBJ whole genome shotgun (WGS) entry which is preliminary data.</text>
</comment>
<organism evidence="2 3">
    <name type="scientific">Prymnesium parvum</name>
    <name type="common">Toxic golden alga</name>
    <dbReference type="NCBI Taxonomy" id="97485"/>
    <lineage>
        <taxon>Eukaryota</taxon>
        <taxon>Haptista</taxon>
        <taxon>Haptophyta</taxon>
        <taxon>Prymnesiophyceae</taxon>
        <taxon>Prymnesiales</taxon>
        <taxon>Prymnesiaceae</taxon>
        <taxon>Prymnesium</taxon>
    </lineage>
</organism>
<evidence type="ECO:0000313" key="3">
    <source>
        <dbReference type="Proteomes" id="UP001515480"/>
    </source>
</evidence>
<dbReference type="AlphaFoldDB" id="A0AB34K9T3"/>
<evidence type="ECO:0008006" key="4">
    <source>
        <dbReference type="Google" id="ProtNLM"/>
    </source>
</evidence>
<proteinExistence type="predicted"/>